<name>A0A0N4ZLW6_PARTI</name>
<dbReference type="PRINTS" id="PR00838">
    <property type="entry name" value="V5ALLERGEN"/>
</dbReference>
<dbReference type="Proteomes" id="UP000038045">
    <property type="component" value="Unplaced"/>
</dbReference>
<evidence type="ECO:0000313" key="3">
    <source>
        <dbReference type="Proteomes" id="UP000038045"/>
    </source>
</evidence>
<feature type="compositionally biased region" description="Basic residues" evidence="1">
    <location>
        <begin position="61"/>
        <end position="72"/>
    </location>
</feature>
<feature type="compositionally biased region" description="Low complexity" evidence="1">
    <location>
        <begin position="73"/>
        <end position="83"/>
    </location>
</feature>
<dbReference type="InterPro" id="IPR014044">
    <property type="entry name" value="CAP_dom"/>
</dbReference>
<dbReference type="STRING" id="131310.A0A0N4ZLW6"/>
<dbReference type="Gene3D" id="3.40.33.10">
    <property type="entry name" value="CAP"/>
    <property type="match status" value="1"/>
</dbReference>
<evidence type="ECO:0000313" key="4">
    <source>
        <dbReference type="WBParaSite" id="PTRK_0000950400.1"/>
    </source>
</evidence>
<dbReference type="PANTHER" id="PTHR10334">
    <property type="entry name" value="CYSTEINE-RICH SECRETORY PROTEIN-RELATED"/>
    <property type="match status" value="1"/>
</dbReference>
<dbReference type="Pfam" id="PF00188">
    <property type="entry name" value="CAP"/>
    <property type="match status" value="1"/>
</dbReference>
<protein>
    <submittedName>
        <fullName evidence="4">SCP domain-containing protein</fullName>
    </submittedName>
</protein>
<dbReference type="InterPro" id="IPR034113">
    <property type="entry name" value="SCP_GAPR1-like"/>
</dbReference>
<dbReference type="WBParaSite" id="PTRK_0000950400.1">
    <property type="protein sequence ID" value="PTRK_0000950400.1"/>
    <property type="gene ID" value="PTRK_0000950400"/>
</dbReference>
<dbReference type="InterPro" id="IPR018244">
    <property type="entry name" value="Allrgn_V5/Tpx1_CS"/>
</dbReference>
<dbReference type="InterPro" id="IPR001283">
    <property type="entry name" value="CRISP-related"/>
</dbReference>
<proteinExistence type="predicted"/>
<feature type="domain" description="SCP" evidence="2">
    <location>
        <begin position="94"/>
        <end position="224"/>
    </location>
</feature>
<dbReference type="PRINTS" id="PR00837">
    <property type="entry name" value="V5TPXLIKE"/>
</dbReference>
<keyword evidence="3" id="KW-1185">Reference proteome</keyword>
<feature type="compositionally biased region" description="Pro residues" evidence="1">
    <location>
        <begin position="26"/>
        <end position="38"/>
    </location>
</feature>
<evidence type="ECO:0000256" key="1">
    <source>
        <dbReference type="SAM" id="MobiDB-lite"/>
    </source>
</evidence>
<dbReference type="SUPFAM" id="SSF55797">
    <property type="entry name" value="PR-1-like"/>
    <property type="match status" value="1"/>
</dbReference>
<accession>A0A0N4ZLW6</accession>
<dbReference type="FunFam" id="3.40.33.10:FF:000002">
    <property type="entry name" value="Golgi-associated plant pathogenesis-related protein 1"/>
    <property type="match status" value="1"/>
</dbReference>
<dbReference type="GO" id="GO:0005576">
    <property type="term" value="C:extracellular region"/>
    <property type="evidence" value="ECO:0007669"/>
    <property type="project" value="InterPro"/>
</dbReference>
<dbReference type="SMART" id="SM00198">
    <property type="entry name" value="SCP"/>
    <property type="match status" value="1"/>
</dbReference>
<evidence type="ECO:0000259" key="2">
    <source>
        <dbReference type="SMART" id="SM00198"/>
    </source>
</evidence>
<reference evidence="4" key="1">
    <citation type="submission" date="2017-02" db="UniProtKB">
        <authorList>
            <consortium name="WormBaseParasite"/>
        </authorList>
    </citation>
    <scope>IDENTIFICATION</scope>
</reference>
<dbReference type="InterPro" id="IPR002413">
    <property type="entry name" value="V5_allergen-like"/>
</dbReference>
<feature type="region of interest" description="Disordered" evidence="1">
    <location>
        <begin position="19"/>
        <end position="91"/>
    </location>
</feature>
<sequence length="233" mass="26632">MDEVMEYIKRLYPGMTIIDPDQKIPPWGPPEPPHPVWPENPIRPSKPTVPVWPEYTTRPSRTTRPRRTRRPTQRPGTGTRRPSPGGPASGEYKELLDDILRHTNIYRQKHHSPPVTWNAEIARKAQAYAEVLARSYDQRLVHDSDHTYGENLGAATPNIAKNIVHNWYNEVRYYDYNKATFSSGTGHFTALVWKETTEMGCGAAMGQSMIFVSCKYSPPGNMMGDFRENVLRP</sequence>
<organism evidence="3 4">
    <name type="scientific">Parastrongyloides trichosuri</name>
    <name type="common">Possum-specific nematode worm</name>
    <dbReference type="NCBI Taxonomy" id="131310"/>
    <lineage>
        <taxon>Eukaryota</taxon>
        <taxon>Metazoa</taxon>
        <taxon>Ecdysozoa</taxon>
        <taxon>Nematoda</taxon>
        <taxon>Chromadorea</taxon>
        <taxon>Rhabditida</taxon>
        <taxon>Tylenchina</taxon>
        <taxon>Panagrolaimomorpha</taxon>
        <taxon>Strongyloidoidea</taxon>
        <taxon>Strongyloididae</taxon>
        <taxon>Parastrongyloides</taxon>
    </lineage>
</organism>
<dbReference type="CDD" id="cd05382">
    <property type="entry name" value="CAP_GAPR1-like"/>
    <property type="match status" value="1"/>
</dbReference>
<dbReference type="InterPro" id="IPR035940">
    <property type="entry name" value="CAP_sf"/>
</dbReference>
<dbReference type="PROSITE" id="PS01009">
    <property type="entry name" value="CRISP_1"/>
    <property type="match status" value="1"/>
</dbReference>
<dbReference type="AlphaFoldDB" id="A0A0N4ZLW6"/>